<sequence length="147" mass="15780">MGMRIVMAKPGLDGHDRGAKVIARALRDGGHEVVYTGLRKTPEEIIRIVMDEDAAALGLSTLSGAHDVLLPAICEGLRREGLTEVVVFAGGIIPSGDHESLHEDGVRAIFGPGTRTTEILDFLETARQRIEGGEPVGVGEDSGWRWE</sequence>
<evidence type="ECO:0000256" key="1">
    <source>
        <dbReference type="ARBA" id="ARBA00001922"/>
    </source>
</evidence>
<dbReference type="NCBIfam" id="TIGR00640">
    <property type="entry name" value="acid_CoA_mut_C"/>
    <property type="match status" value="1"/>
</dbReference>
<reference evidence="7" key="1">
    <citation type="journal article" date="2014" name="Genome Biol. Evol.">
        <title>Pangenome evidence for extensive interdomain horizontal transfer affecting lineage core and shell genes in uncultured planktonic thaumarchaeota and euryarchaeota.</title>
        <authorList>
            <person name="Deschamps P."/>
            <person name="Zivanovic Y."/>
            <person name="Moreira D."/>
            <person name="Rodriguez-Valera F."/>
            <person name="Lopez-Garcia P."/>
        </authorList>
    </citation>
    <scope>NUCLEOTIDE SEQUENCE</scope>
</reference>
<keyword evidence="3" id="KW-0479">Metal-binding</keyword>
<evidence type="ECO:0000256" key="2">
    <source>
        <dbReference type="ARBA" id="ARBA00022628"/>
    </source>
</evidence>
<proteinExistence type="predicted"/>
<organism evidence="7">
    <name type="scientific">uncultured marine group II/III euryarchaeote SAT1000_51_E07</name>
    <dbReference type="NCBI Taxonomy" id="1456588"/>
    <lineage>
        <taxon>Archaea</taxon>
        <taxon>Methanobacteriati</taxon>
        <taxon>Methanobacteriota</taxon>
        <taxon>environmental samples</taxon>
    </lineage>
</organism>
<evidence type="ECO:0000256" key="3">
    <source>
        <dbReference type="ARBA" id="ARBA00022723"/>
    </source>
</evidence>
<evidence type="ECO:0000313" key="7">
    <source>
        <dbReference type="EMBL" id="AIF25506.1"/>
    </source>
</evidence>
<dbReference type="PANTHER" id="PTHR48101:SF3">
    <property type="entry name" value="COENZYME B12-DEPENDENT MUTASE"/>
    <property type="match status" value="1"/>
</dbReference>
<dbReference type="PROSITE" id="PS51332">
    <property type="entry name" value="B12_BINDING"/>
    <property type="match status" value="1"/>
</dbReference>
<dbReference type="SUPFAM" id="SSF52242">
    <property type="entry name" value="Cobalamin (vitamin B12)-binding domain"/>
    <property type="match status" value="1"/>
</dbReference>
<feature type="domain" description="B12-binding" evidence="6">
    <location>
        <begin position="2"/>
        <end position="133"/>
    </location>
</feature>
<dbReference type="EC" id="5.4.99.2" evidence="7"/>
<accession>A0A075IA12</accession>
<dbReference type="InterPro" id="IPR006159">
    <property type="entry name" value="Acid_CoA_mut_C"/>
</dbReference>
<dbReference type="GO" id="GO:0004494">
    <property type="term" value="F:methylmalonyl-CoA mutase activity"/>
    <property type="evidence" value="ECO:0007669"/>
    <property type="project" value="UniProtKB-EC"/>
</dbReference>
<dbReference type="CDD" id="cd02071">
    <property type="entry name" value="MM_CoA_mut_B12_BD"/>
    <property type="match status" value="1"/>
</dbReference>
<comment type="cofactor">
    <cofactor evidence="1">
        <name>adenosylcob(III)alamin</name>
        <dbReference type="ChEBI" id="CHEBI:18408"/>
    </cofactor>
</comment>
<keyword evidence="2" id="KW-0846">Cobalamin</keyword>
<evidence type="ECO:0000259" key="6">
    <source>
        <dbReference type="PROSITE" id="PS51332"/>
    </source>
</evidence>
<evidence type="ECO:0000256" key="5">
    <source>
        <dbReference type="ARBA" id="ARBA00023285"/>
    </source>
</evidence>
<dbReference type="InterPro" id="IPR006158">
    <property type="entry name" value="Cobalamin-bd"/>
</dbReference>
<dbReference type="InterPro" id="IPR036724">
    <property type="entry name" value="Cobalamin-bd_sf"/>
</dbReference>
<dbReference type="PANTHER" id="PTHR48101">
    <property type="entry name" value="METHYLMALONYL-COA MUTASE, MITOCHONDRIAL-RELATED"/>
    <property type="match status" value="1"/>
</dbReference>
<dbReference type="GO" id="GO:0031419">
    <property type="term" value="F:cobalamin binding"/>
    <property type="evidence" value="ECO:0007669"/>
    <property type="project" value="UniProtKB-KW"/>
</dbReference>
<dbReference type="Pfam" id="PF02310">
    <property type="entry name" value="B12-binding"/>
    <property type="match status" value="1"/>
</dbReference>
<dbReference type="EMBL" id="KF901292">
    <property type="protein sequence ID" value="AIF25506.1"/>
    <property type="molecule type" value="Genomic_DNA"/>
</dbReference>
<dbReference type="GO" id="GO:0046872">
    <property type="term" value="F:metal ion binding"/>
    <property type="evidence" value="ECO:0007669"/>
    <property type="project" value="UniProtKB-KW"/>
</dbReference>
<dbReference type="AlphaFoldDB" id="A0A075IA12"/>
<keyword evidence="4 7" id="KW-0413">Isomerase</keyword>
<gene>
    <name evidence="7" type="primary">mcmA2</name>
</gene>
<protein>
    <submittedName>
        <fullName evidence="7">Putative methylmalony-CoA mutase (McmA2)</fullName>
        <ecNumber evidence="7">5.4.99.2</ecNumber>
    </submittedName>
</protein>
<name>A0A075IA12_9EURY</name>
<evidence type="ECO:0000256" key="4">
    <source>
        <dbReference type="ARBA" id="ARBA00023235"/>
    </source>
</evidence>
<dbReference type="Gene3D" id="3.40.50.280">
    <property type="entry name" value="Cobalamin-binding domain"/>
    <property type="match status" value="1"/>
</dbReference>
<keyword evidence="5" id="KW-0170">Cobalt</keyword>